<dbReference type="RefSeq" id="WP_210093956.1">
    <property type="nucleotide sequence ID" value="NZ_CP139098.1"/>
</dbReference>
<organism evidence="2 3">
    <name type="scientific">Paenibacillus lactis</name>
    <dbReference type="NCBI Taxonomy" id="228574"/>
    <lineage>
        <taxon>Bacteria</taxon>
        <taxon>Bacillati</taxon>
        <taxon>Bacillota</taxon>
        <taxon>Bacilli</taxon>
        <taxon>Bacillales</taxon>
        <taxon>Paenibacillaceae</taxon>
        <taxon>Paenibacillus</taxon>
    </lineage>
</organism>
<gene>
    <name evidence="2" type="ORF">J2Z18_000019</name>
</gene>
<feature type="domain" description="Glycosyltransferase 2-like" evidence="1">
    <location>
        <begin position="64"/>
        <end position="219"/>
    </location>
</feature>
<reference evidence="2 3" key="1">
    <citation type="submission" date="2021-03" db="EMBL/GenBank/DDBJ databases">
        <title>Genomic Encyclopedia of Type Strains, Phase IV (KMG-IV): sequencing the most valuable type-strain genomes for metagenomic binning, comparative biology and taxonomic classification.</title>
        <authorList>
            <person name="Goeker M."/>
        </authorList>
    </citation>
    <scope>NUCLEOTIDE SEQUENCE [LARGE SCALE GENOMIC DNA]</scope>
    <source>
        <strain evidence="2 3">DSM 15596</strain>
    </source>
</reference>
<evidence type="ECO:0000313" key="2">
    <source>
        <dbReference type="EMBL" id="MBP1890950.1"/>
    </source>
</evidence>
<sequence>MINKFRAIMRAVHLIRDKGIKSFIDKVHEKWLHLSFSEPPFVPLTEQQLEEQKNKIFDYQPKISIVVPVYNTNNLFLGKMIDSVINQTYSNFELCLFNGGSTDEDVEKVISHFIARSDKIVYACSETNYGISENTNRALEMATGEYIGLLDHDDLLTPDALFECVDAINRYGADVIYSDEDKIVGNTGQHISVHKKPDWSPDTLLSYNYICHFLVFKASLLQSTGLFNSQFDGSQDYDFILRLTERAECIYHIPKVLYHWRISESSTAASYSAKSYALQAGKNALQNYISNRNELLIVNEGAFHGAFNITPVFNEIQTATLFCLGNWGNTQSIKEYYASLNISSEYRQLDVVMMNFASFHKDSDSIAERSSYYRVYDCSDKNVAESLNSLFKTSNADYFIVLNADIRTLADDWYKILIAEAATTKSAIIAPKVLNKKNKISSYGLAVNQKGIINLYDNINPGFFGYFGRLKIAQNVTAISPELFLLKKDAYKYYGDFDETYATDLTIVDYCLRVNIHSGHVKLVNHELLYTRQPHSYSWPENERDVMLKKYKGYLLDRDHYYPLDFLYKNVEL</sequence>
<evidence type="ECO:0000313" key="3">
    <source>
        <dbReference type="Proteomes" id="UP000706926"/>
    </source>
</evidence>
<dbReference type="PANTHER" id="PTHR43685">
    <property type="entry name" value="GLYCOSYLTRANSFERASE"/>
    <property type="match status" value="1"/>
</dbReference>
<dbReference type="InterPro" id="IPR050834">
    <property type="entry name" value="Glycosyltransf_2"/>
</dbReference>
<comment type="caution">
    <text evidence="2">The sequence shown here is derived from an EMBL/GenBank/DDBJ whole genome shotgun (WGS) entry which is preliminary data.</text>
</comment>
<name>A0ABS4F3W9_9BACL</name>
<proteinExistence type="predicted"/>
<dbReference type="InterPro" id="IPR029044">
    <property type="entry name" value="Nucleotide-diphossugar_trans"/>
</dbReference>
<protein>
    <submittedName>
        <fullName evidence="2">Glycosyltransferase involved in cell wall biosynthesis</fullName>
    </submittedName>
</protein>
<dbReference type="PANTHER" id="PTHR43685:SF2">
    <property type="entry name" value="GLYCOSYLTRANSFERASE 2-LIKE DOMAIN-CONTAINING PROTEIN"/>
    <property type="match status" value="1"/>
</dbReference>
<dbReference type="GeneID" id="95402082"/>
<dbReference type="Proteomes" id="UP000706926">
    <property type="component" value="Unassembled WGS sequence"/>
</dbReference>
<keyword evidence="3" id="KW-1185">Reference proteome</keyword>
<dbReference type="Pfam" id="PF00535">
    <property type="entry name" value="Glycos_transf_2"/>
    <property type="match status" value="1"/>
</dbReference>
<dbReference type="InterPro" id="IPR001173">
    <property type="entry name" value="Glyco_trans_2-like"/>
</dbReference>
<dbReference type="Gene3D" id="3.90.550.10">
    <property type="entry name" value="Spore Coat Polysaccharide Biosynthesis Protein SpsA, Chain A"/>
    <property type="match status" value="2"/>
</dbReference>
<dbReference type="EMBL" id="JAGGKI010000001">
    <property type="protein sequence ID" value="MBP1890950.1"/>
    <property type="molecule type" value="Genomic_DNA"/>
</dbReference>
<dbReference type="SUPFAM" id="SSF53448">
    <property type="entry name" value="Nucleotide-diphospho-sugar transferases"/>
    <property type="match status" value="2"/>
</dbReference>
<accession>A0ABS4F3W9</accession>
<evidence type="ECO:0000259" key="1">
    <source>
        <dbReference type="Pfam" id="PF00535"/>
    </source>
</evidence>
<dbReference type="CDD" id="cd04184">
    <property type="entry name" value="GT2_RfbC_Mx_like"/>
    <property type="match status" value="1"/>
</dbReference>